<accession>A0AAV2ZVB3</accession>
<comment type="caution">
    <text evidence="2">The sequence shown here is derived from an EMBL/GenBank/DDBJ whole genome shotgun (WGS) entry which is preliminary data.</text>
</comment>
<keyword evidence="3" id="KW-1185">Reference proteome</keyword>
<evidence type="ECO:0000313" key="3">
    <source>
        <dbReference type="Proteomes" id="UP001181693"/>
    </source>
</evidence>
<feature type="compositionally biased region" description="Polar residues" evidence="1">
    <location>
        <begin position="91"/>
        <end position="103"/>
    </location>
</feature>
<feature type="region of interest" description="Disordered" evidence="1">
    <location>
        <begin position="1"/>
        <end position="36"/>
    </location>
</feature>
<feature type="compositionally biased region" description="Basic and acidic residues" evidence="1">
    <location>
        <begin position="13"/>
        <end position="23"/>
    </location>
</feature>
<organism evidence="2 3">
    <name type="scientific">Pyxicephalus adspersus</name>
    <name type="common">African bullfrog</name>
    <dbReference type="NCBI Taxonomy" id="30357"/>
    <lineage>
        <taxon>Eukaryota</taxon>
        <taxon>Metazoa</taxon>
        <taxon>Chordata</taxon>
        <taxon>Craniata</taxon>
        <taxon>Vertebrata</taxon>
        <taxon>Euteleostomi</taxon>
        <taxon>Amphibia</taxon>
        <taxon>Batrachia</taxon>
        <taxon>Anura</taxon>
        <taxon>Neobatrachia</taxon>
        <taxon>Ranoidea</taxon>
        <taxon>Pyxicephalidae</taxon>
        <taxon>Pyxicephalinae</taxon>
        <taxon>Pyxicephalus</taxon>
    </lineage>
</organism>
<reference evidence="2" key="1">
    <citation type="thesis" date="2020" institute="ProQuest LLC" country="789 East Eisenhower Parkway, Ann Arbor, MI, USA">
        <title>Comparative Genomics and Chromosome Evolution.</title>
        <authorList>
            <person name="Mudd A.B."/>
        </authorList>
    </citation>
    <scope>NUCLEOTIDE SEQUENCE</scope>
    <source>
        <strain evidence="2">1538</strain>
        <tissue evidence="2">Blood</tissue>
    </source>
</reference>
<name>A0AAV2ZVB3_PYXAD</name>
<sequence length="109" mass="12259">MGFQRSPGTGSPEFHRRVREGPQRRKGQGGGRTLRRTKCCIQRGNKVPEIPNVFPAMKCMEETSRNILQNHHGCHSQDSLVQGVYSHKPRTNNNPYGSFTQAAEKNALL</sequence>
<dbReference type="Proteomes" id="UP001181693">
    <property type="component" value="Unassembled WGS sequence"/>
</dbReference>
<proteinExistence type="predicted"/>
<dbReference type="EMBL" id="DYDO01000011">
    <property type="protein sequence ID" value="DBA16595.1"/>
    <property type="molecule type" value="Genomic_DNA"/>
</dbReference>
<feature type="region of interest" description="Disordered" evidence="1">
    <location>
        <begin position="85"/>
        <end position="109"/>
    </location>
</feature>
<gene>
    <name evidence="2" type="ORF">GDO54_003973</name>
</gene>
<evidence type="ECO:0000313" key="2">
    <source>
        <dbReference type="EMBL" id="DBA16595.1"/>
    </source>
</evidence>
<protein>
    <submittedName>
        <fullName evidence="2">Uncharacterized protein</fullName>
    </submittedName>
</protein>
<dbReference type="AlphaFoldDB" id="A0AAV2ZVB3"/>
<evidence type="ECO:0000256" key="1">
    <source>
        <dbReference type="SAM" id="MobiDB-lite"/>
    </source>
</evidence>